<dbReference type="GO" id="GO:0045450">
    <property type="term" value="P:bicoid mRNA localization"/>
    <property type="evidence" value="ECO:0007669"/>
    <property type="project" value="InterPro"/>
</dbReference>
<dbReference type="AlphaFoldDB" id="A0AAD7Z2K7"/>
<accession>A0AAD7Z2K7</accession>
<dbReference type="PANTHER" id="PTHR12384:SF2">
    <property type="entry name" value="MATERNAL PROTEIN EXUPERANTIA"/>
    <property type="match status" value="1"/>
</dbReference>
<feature type="domain" description="Exuperantia SAM-like" evidence="2">
    <location>
        <begin position="491"/>
        <end position="561"/>
    </location>
</feature>
<dbReference type="InterPro" id="IPR054362">
    <property type="entry name" value="Exu_RNase_H-like"/>
</dbReference>
<dbReference type="EMBL" id="JARGEI010000001">
    <property type="protein sequence ID" value="KAJ8737402.1"/>
    <property type="molecule type" value="Genomic_DNA"/>
</dbReference>
<sequence>MVLEAPVVRAAGARARHEHAAPGTSRGTHARRRPQLPPSATLLRAASRRQPFAFIIRDARPRMCTAHRETANSLLVSDLLHLQHLLSYHQTRMASSSCASGGGAAYGDVAGAANAYGRGDVAGAAYVDVAGAAYGEVAGAAYGEVAGAAYGEVTGAAYGDVAGAAYGNIAGAAYGDVAGAAYGDVAGATYGDVAGAANGDVAGDAYGDVAGDAYGDVDGACALPMPRSPRRNVPPALAEMPVGLPPAKYKLVGFDMDTTGRRLIDEICQIAGYSVPEQLFSQYIMPYRDLNPGARRRHHVRVVSVGRYRMLKDTVSHKVVKSKSEISALVDFLNWLESIKEKDEMIILMYHEPRRLYPTVLIQSLIRTRLFERFTALVAGFTDSYALSAAKCAGTFRSVSLRVLARLLLDADARRTDSALDRATAAYNIVEQLANQEGDYLEMVEGGGALPPPSAAMLQCARQFARPVATELQALEALQDLLERQNTFRQAFVPLLRAPREKRRRLTALRRSLTDAGLLYEQVKDAWHDGRREGLANLLIPLEQILTAEDIQELVDLFDRHFSADQQPGEARAPSRALTEESDELYSSDSEGSGALSSPSASPGAGLAASGRAASSLNLEDEFDLDLLGCYDLL</sequence>
<dbReference type="InterPro" id="IPR040941">
    <property type="entry name" value="SAM_Exu"/>
</dbReference>
<reference evidence="4" key="1">
    <citation type="submission" date="2023-03" db="EMBL/GenBank/DDBJ databases">
        <title>Chromosome-level genomes of two armyworms, Mythimna separata and Mythimna loreyi, provide insights into the biosynthesis and reception of sex pheromones.</title>
        <authorList>
            <person name="Zhao H."/>
        </authorList>
    </citation>
    <scope>NUCLEOTIDE SEQUENCE</scope>
    <source>
        <strain evidence="4">BeijingLab</strain>
        <tissue evidence="4">Pupa</tissue>
    </source>
</reference>
<dbReference type="Pfam" id="PF22123">
    <property type="entry name" value="Exu_RNase_H_like"/>
    <property type="match status" value="1"/>
</dbReference>
<name>A0AAD7Z2K7_MYTSE</name>
<dbReference type="Proteomes" id="UP001231518">
    <property type="component" value="Chromosome 1"/>
</dbReference>
<evidence type="ECO:0000313" key="5">
    <source>
        <dbReference type="Proteomes" id="UP001231518"/>
    </source>
</evidence>
<dbReference type="Gene3D" id="3.30.420.10">
    <property type="entry name" value="Ribonuclease H-like superfamily/Ribonuclease H"/>
    <property type="match status" value="1"/>
</dbReference>
<evidence type="ECO:0008006" key="6">
    <source>
        <dbReference type="Google" id="ProtNLM"/>
    </source>
</evidence>
<comment type="caution">
    <text evidence="4">The sequence shown here is derived from an EMBL/GenBank/DDBJ whole genome shotgun (WGS) entry which is preliminary data.</text>
</comment>
<dbReference type="InterPro" id="IPR036397">
    <property type="entry name" value="RNaseH_sf"/>
</dbReference>
<keyword evidence="5" id="KW-1185">Reference proteome</keyword>
<dbReference type="PANTHER" id="PTHR12384">
    <property type="entry name" value="MATERNAL PROTEIN EXUPERANTIA"/>
    <property type="match status" value="1"/>
</dbReference>
<gene>
    <name evidence="4" type="ORF">PYW07_000673</name>
</gene>
<protein>
    <recommendedName>
        <fullName evidence="6">Exuperantia SAM-like domain-containing protein</fullName>
    </recommendedName>
</protein>
<dbReference type="InterPro" id="IPR037998">
    <property type="entry name" value="Exu"/>
</dbReference>
<organism evidence="4 5">
    <name type="scientific">Mythimna separata</name>
    <name type="common">Oriental armyworm</name>
    <name type="synonym">Pseudaletia separata</name>
    <dbReference type="NCBI Taxonomy" id="271217"/>
    <lineage>
        <taxon>Eukaryota</taxon>
        <taxon>Metazoa</taxon>
        <taxon>Ecdysozoa</taxon>
        <taxon>Arthropoda</taxon>
        <taxon>Hexapoda</taxon>
        <taxon>Insecta</taxon>
        <taxon>Pterygota</taxon>
        <taxon>Neoptera</taxon>
        <taxon>Endopterygota</taxon>
        <taxon>Lepidoptera</taxon>
        <taxon>Glossata</taxon>
        <taxon>Ditrysia</taxon>
        <taxon>Noctuoidea</taxon>
        <taxon>Noctuidae</taxon>
        <taxon>Noctuinae</taxon>
        <taxon>Hadenini</taxon>
        <taxon>Mythimna</taxon>
    </lineage>
</organism>
<feature type="domain" description="Exuperantia RNAse H-like" evidence="3">
    <location>
        <begin position="249"/>
        <end position="408"/>
    </location>
</feature>
<dbReference type="Pfam" id="PF18609">
    <property type="entry name" value="SAM_Exu"/>
    <property type="match status" value="1"/>
</dbReference>
<evidence type="ECO:0000256" key="1">
    <source>
        <dbReference type="SAM" id="MobiDB-lite"/>
    </source>
</evidence>
<proteinExistence type="predicted"/>
<dbReference type="GO" id="GO:0003723">
    <property type="term" value="F:RNA binding"/>
    <property type="evidence" value="ECO:0007669"/>
    <property type="project" value="InterPro"/>
</dbReference>
<evidence type="ECO:0000313" key="4">
    <source>
        <dbReference type="EMBL" id="KAJ8737402.1"/>
    </source>
</evidence>
<feature type="compositionally biased region" description="Low complexity" evidence="1">
    <location>
        <begin position="587"/>
        <end position="611"/>
    </location>
</feature>
<evidence type="ECO:0000259" key="2">
    <source>
        <dbReference type="Pfam" id="PF18609"/>
    </source>
</evidence>
<evidence type="ECO:0000259" key="3">
    <source>
        <dbReference type="Pfam" id="PF22123"/>
    </source>
</evidence>
<feature type="region of interest" description="Disordered" evidence="1">
    <location>
        <begin position="565"/>
        <end position="611"/>
    </location>
</feature>
<dbReference type="InterPro" id="IPR012337">
    <property type="entry name" value="RNaseH-like_sf"/>
</dbReference>
<feature type="region of interest" description="Disordered" evidence="1">
    <location>
        <begin position="11"/>
        <end position="38"/>
    </location>
</feature>
<dbReference type="GO" id="GO:0042803">
    <property type="term" value="F:protein homodimerization activity"/>
    <property type="evidence" value="ECO:0007669"/>
    <property type="project" value="InterPro"/>
</dbReference>
<dbReference type="SUPFAM" id="SSF53098">
    <property type="entry name" value="Ribonuclease H-like"/>
    <property type="match status" value="1"/>
</dbReference>